<feature type="domain" description="PNPLA" evidence="5">
    <location>
        <begin position="6"/>
        <end position="196"/>
    </location>
</feature>
<dbReference type="RefSeq" id="WP_013174276.1">
    <property type="nucleotide sequence ID" value="NC_014220.1"/>
</dbReference>
<dbReference type="InterPro" id="IPR002641">
    <property type="entry name" value="PNPLA_dom"/>
</dbReference>
<dbReference type="Proteomes" id="UP000000378">
    <property type="component" value="Chromosome"/>
</dbReference>
<dbReference type="KEGG" id="slp:Slip_0065"/>
<proteinExistence type="predicted"/>
<protein>
    <submittedName>
        <fullName evidence="6">Patatin</fullName>
    </submittedName>
</protein>
<keyword evidence="7" id="KW-1185">Reference proteome</keyword>
<evidence type="ECO:0000256" key="2">
    <source>
        <dbReference type="ARBA" id="ARBA00022963"/>
    </source>
</evidence>
<dbReference type="HOGENOM" id="CLU_047251_0_1_9"/>
<dbReference type="PROSITE" id="PS51635">
    <property type="entry name" value="PNPLA"/>
    <property type="match status" value="1"/>
</dbReference>
<dbReference type="AlphaFoldDB" id="D7CIK7"/>
<dbReference type="GO" id="GO:0016787">
    <property type="term" value="F:hydrolase activity"/>
    <property type="evidence" value="ECO:0007669"/>
    <property type="project" value="UniProtKB-UniRule"/>
</dbReference>
<evidence type="ECO:0000313" key="7">
    <source>
        <dbReference type="Proteomes" id="UP000000378"/>
    </source>
</evidence>
<evidence type="ECO:0000313" key="6">
    <source>
        <dbReference type="EMBL" id="ADI00872.1"/>
    </source>
</evidence>
<feature type="active site" description="Proton acceptor" evidence="4">
    <location>
        <position position="183"/>
    </location>
</feature>
<dbReference type="Pfam" id="PF01734">
    <property type="entry name" value="Patatin"/>
    <property type="match status" value="1"/>
</dbReference>
<feature type="short sequence motif" description="GXGXXG" evidence="4">
    <location>
        <begin position="10"/>
        <end position="15"/>
    </location>
</feature>
<feature type="active site" description="Nucleophile" evidence="4">
    <location>
        <position position="39"/>
    </location>
</feature>
<reference evidence="6 7" key="2">
    <citation type="journal article" date="2010" name="Stand. Genomic Sci.">
        <title>Complete genome sequence of Syntrophothermus lipocalidus type strain (TGB-C1).</title>
        <authorList>
            <person name="Djao O.D."/>
            <person name="Zhang X."/>
            <person name="Lucas S."/>
            <person name="Lapidus A."/>
            <person name="Del Rio T.G."/>
            <person name="Nolan M."/>
            <person name="Tice H."/>
            <person name="Cheng J.F."/>
            <person name="Han C."/>
            <person name="Tapia R."/>
            <person name="Goodwin L."/>
            <person name="Pitluck S."/>
            <person name="Liolios K."/>
            <person name="Ivanova N."/>
            <person name="Mavromatis K."/>
            <person name="Mikhailova N."/>
            <person name="Ovchinnikova G."/>
            <person name="Pati A."/>
            <person name="Brambilla E."/>
            <person name="Chen A."/>
            <person name="Palaniappan K."/>
            <person name="Land M."/>
            <person name="Hauser L."/>
            <person name="Chang Y.J."/>
            <person name="Jeffries C.D."/>
            <person name="Rohde M."/>
            <person name="Sikorski J."/>
            <person name="Spring S."/>
            <person name="Goker M."/>
            <person name="Detter J.C."/>
            <person name="Woyke T."/>
            <person name="Bristow J."/>
            <person name="Eisen J.A."/>
            <person name="Markowitz V."/>
            <person name="Hugenholtz P."/>
            <person name="Kyrpides N.C."/>
            <person name="Klenk H.P."/>
        </authorList>
    </citation>
    <scope>NUCLEOTIDE SEQUENCE [LARGE SCALE GENOMIC DNA]</scope>
    <source>
        <strain evidence="7">DSM 12680 / TGB-C1</strain>
    </source>
</reference>
<reference evidence="7" key="1">
    <citation type="journal article" date="2010" name="Stand. Genomic Sci.">
        <title>Complete genome sequence of Syntrophothermus lipocalidus type strain (TGB-C1T).</title>
        <authorList>
            <consortium name="US DOE Joint Genome Institute (JGI-PGF)"/>
            <person name="Djao O."/>
            <person name="Zhang X."/>
            <person name="Lucas S."/>
            <person name="Lapidus A."/>
            <person name="Glavina Del Rio T."/>
            <person name="Nolan M."/>
            <person name="Tice H."/>
            <person name="Cheng J."/>
            <person name="Han C."/>
            <person name="Tapia R."/>
            <person name="Goodwin L."/>
            <person name="Pitluck S."/>
            <person name="Liolios K."/>
            <person name="Ivanova N."/>
            <person name="Mavromatis K."/>
            <person name="Mikhailova N."/>
            <person name="Ovchinnikova G."/>
            <person name="Pati A."/>
            <person name="Brambilla E."/>
            <person name="Chen A."/>
            <person name="Palaniappan K."/>
            <person name="Land M."/>
            <person name="Hauser L."/>
            <person name="Chang Y."/>
            <person name="Jeffries C."/>
            <person name="Rohde M."/>
            <person name="Sikorski J."/>
            <person name="Spring S."/>
            <person name="Goker M."/>
            <person name="Detter J."/>
            <person name="Woyke T."/>
            <person name="Bristow J."/>
            <person name="Eisen J."/>
            <person name="Markowitz V."/>
            <person name="Hugenholtz P."/>
            <person name="Kyrpides N."/>
            <person name="Klenk H."/>
        </authorList>
    </citation>
    <scope>NUCLEOTIDE SEQUENCE [LARGE SCALE GENOMIC DNA]</scope>
    <source>
        <strain evidence="7">DSM 12680 / TGB-C1</strain>
    </source>
</reference>
<accession>D7CIK7</accession>
<dbReference type="GO" id="GO:0016042">
    <property type="term" value="P:lipid catabolic process"/>
    <property type="evidence" value="ECO:0007669"/>
    <property type="project" value="UniProtKB-UniRule"/>
</dbReference>
<evidence type="ECO:0000256" key="4">
    <source>
        <dbReference type="PROSITE-ProRule" id="PRU01161"/>
    </source>
</evidence>
<feature type="short sequence motif" description="GXSXG" evidence="4">
    <location>
        <begin position="37"/>
        <end position="41"/>
    </location>
</feature>
<dbReference type="SUPFAM" id="SSF52151">
    <property type="entry name" value="FabD/lysophospholipase-like"/>
    <property type="match status" value="1"/>
</dbReference>
<sequence length="288" mass="31157">MRTLGLALGGGGLRGAAHVGVLQVLHGYGIIPSYVSGTSAGAVVAACYAAGMAPREMEEAVLRLRAKDYLDYDWQGLGKLLGHILTGRPAHFPAGFLKGSRLEGLVARWTKGKRLSEAGLPLAIVATDLNSGKRVIFTNQQFEVEDSDTIIIREASLSEAVRASVSIPVTFVPKELNGLSLVDGALKDAVPVRVLKIMGADYVLAVNLQSRRLERPVRDIPGIVTRSIDITVEETSFLERQLFADMEIQPDVEKAGLSEVHAIPDIIRAGRRAMRERVGKLKNELSTR</sequence>
<dbReference type="STRING" id="643648.Slip_0065"/>
<feature type="short sequence motif" description="DGA/G" evidence="4">
    <location>
        <begin position="183"/>
        <end position="185"/>
    </location>
</feature>
<dbReference type="PANTHER" id="PTHR14226:SF76">
    <property type="entry name" value="NTE FAMILY PROTEIN RSSA"/>
    <property type="match status" value="1"/>
</dbReference>
<dbReference type="InterPro" id="IPR016035">
    <property type="entry name" value="Acyl_Trfase/lysoPLipase"/>
</dbReference>
<keyword evidence="2 4" id="KW-0442">Lipid degradation</keyword>
<evidence type="ECO:0000256" key="1">
    <source>
        <dbReference type="ARBA" id="ARBA00022801"/>
    </source>
</evidence>
<evidence type="ECO:0000259" key="5">
    <source>
        <dbReference type="PROSITE" id="PS51635"/>
    </source>
</evidence>
<dbReference type="InterPro" id="IPR050301">
    <property type="entry name" value="NTE"/>
</dbReference>
<gene>
    <name evidence="6" type="ordered locus">Slip_0065</name>
</gene>
<evidence type="ECO:0000256" key="3">
    <source>
        <dbReference type="ARBA" id="ARBA00023098"/>
    </source>
</evidence>
<dbReference type="EMBL" id="CP002048">
    <property type="protein sequence ID" value="ADI00872.1"/>
    <property type="molecule type" value="Genomic_DNA"/>
</dbReference>
<keyword evidence="3 4" id="KW-0443">Lipid metabolism</keyword>
<organism evidence="6 7">
    <name type="scientific">Syntrophothermus lipocalidus (strain DSM 12680 / TGB-C1)</name>
    <dbReference type="NCBI Taxonomy" id="643648"/>
    <lineage>
        <taxon>Bacteria</taxon>
        <taxon>Bacillati</taxon>
        <taxon>Bacillota</taxon>
        <taxon>Clostridia</taxon>
        <taxon>Eubacteriales</taxon>
        <taxon>Syntrophomonadaceae</taxon>
        <taxon>Syntrophothermus</taxon>
    </lineage>
</organism>
<name>D7CIK7_SYNLT</name>
<dbReference type="eggNOG" id="COG1752">
    <property type="taxonomic scope" value="Bacteria"/>
</dbReference>
<dbReference type="PANTHER" id="PTHR14226">
    <property type="entry name" value="NEUROPATHY TARGET ESTERASE/SWISS CHEESE D.MELANOGASTER"/>
    <property type="match status" value="1"/>
</dbReference>
<keyword evidence="1 4" id="KW-0378">Hydrolase</keyword>
<dbReference type="Gene3D" id="3.40.1090.10">
    <property type="entry name" value="Cytosolic phospholipase A2 catalytic domain"/>
    <property type="match status" value="2"/>
</dbReference>
<dbReference type="OrthoDB" id="9770965at2"/>